<dbReference type="InterPro" id="IPR016166">
    <property type="entry name" value="FAD-bd_PCMH"/>
</dbReference>
<dbReference type="EC" id="1.1.2.4" evidence="7"/>
<keyword evidence="5" id="KW-0809">Transit peptide</keyword>
<gene>
    <name evidence="10" type="ORF">C489_17409</name>
</gene>
<dbReference type="SUPFAM" id="SSF55103">
    <property type="entry name" value="FAD-linked oxidases, C-terminal domain"/>
    <property type="match status" value="1"/>
</dbReference>
<evidence type="ECO:0000256" key="6">
    <source>
        <dbReference type="ARBA" id="ARBA00023002"/>
    </source>
</evidence>
<dbReference type="GO" id="GO:0071949">
    <property type="term" value="F:FAD binding"/>
    <property type="evidence" value="ECO:0007669"/>
    <property type="project" value="InterPro"/>
</dbReference>
<dbReference type="Gene3D" id="3.30.70.2740">
    <property type="match status" value="1"/>
</dbReference>
<dbReference type="SUPFAM" id="SSF56176">
    <property type="entry name" value="FAD-binding/transporter-associated domain-like"/>
    <property type="match status" value="1"/>
</dbReference>
<dbReference type="OrthoDB" id="26910at2157"/>
<dbReference type="Pfam" id="PF01565">
    <property type="entry name" value="FAD_binding_4"/>
    <property type="match status" value="1"/>
</dbReference>
<keyword evidence="3" id="KW-0285">Flavoprotein</keyword>
<dbReference type="PANTHER" id="PTHR11748:SF111">
    <property type="entry name" value="D-LACTATE DEHYDROGENASE, MITOCHONDRIAL-RELATED"/>
    <property type="match status" value="1"/>
</dbReference>
<name>L9XVC7_9EURY</name>
<feature type="region of interest" description="Disordered" evidence="8">
    <location>
        <begin position="449"/>
        <end position="474"/>
    </location>
</feature>
<dbReference type="Pfam" id="PF02913">
    <property type="entry name" value="FAD-oxidase_C"/>
    <property type="match status" value="1"/>
</dbReference>
<protein>
    <recommendedName>
        <fullName evidence="7">D-lactate dehydrogenase (cytochrome)</fullName>
        <ecNumber evidence="7">1.1.2.4</ecNumber>
    </recommendedName>
</protein>
<keyword evidence="4" id="KW-0274">FAD</keyword>
<dbReference type="InterPro" id="IPR016169">
    <property type="entry name" value="FAD-bd_PCMH_sub2"/>
</dbReference>
<dbReference type="PROSITE" id="PS51387">
    <property type="entry name" value="FAD_PCMH"/>
    <property type="match status" value="1"/>
</dbReference>
<feature type="domain" description="FAD-binding PCMH-type" evidence="9">
    <location>
        <begin position="39"/>
        <end position="218"/>
    </location>
</feature>
<evidence type="ECO:0000313" key="11">
    <source>
        <dbReference type="Proteomes" id="UP000011632"/>
    </source>
</evidence>
<dbReference type="InterPro" id="IPR016171">
    <property type="entry name" value="Vanillyl_alc_oxidase_C-sub2"/>
</dbReference>
<comment type="similarity">
    <text evidence="2">Belongs to the FAD-binding oxidoreductase/transferase type 4 family.</text>
</comment>
<dbReference type="FunFam" id="1.10.45.10:FF:000001">
    <property type="entry name" value="D-lactate dehydrogenase mitochondrial"/>
    <property type="match status" value="1"/>
</dbReference>
<evidence type="ECO:0000259" key="9">
    <source>
        <dbReference type="PROSITE" id="PS51387"/>
    </source>
</evidence>
<dbReference type="Gene3D" id="1.10.45.10">
    <property type="entry name" value="Vanillyl-alcohol Oxidase, Chain A, domain 4"/>
    <property type="match status" value="1"/>
</dbReference>
<comment type="cofactor">
    <cofactor evidence="1">
        <name>FAD</name>
        <dbReference type="ChEBI" id="CHEBI:57692"/>
    </cofactor>
</comment>
<dbReference type="GO" id="GO:1903457">
    <property type="term" value="P:lactate catabolic process"/>
    <property type="evidence" value="ECO:0007669"/>
    <property type="project" value="TreeGrafter"/>
</dbReference>
<dbReference type="InterPro" id="IPR036318">
    <property type="entry name" value="FAD-bd_PCMH-like_sf"/>
</dbReference>
<dbReference type="InterPro" id="IPR016164">
    <property type="entry name" value="FAD-linked_Oxase-like_C"/>
</dbReference>
<keyword evidence="11" id="KW-1185">Reference proteome</keyword>
<evidence type="ECO:0000256" key="5">
    <source>
        <dbReference type="ARBA" id="ARBA00022946"/>
    </source>
</evidence>
<dbReference type="FunFam" id="3.30.70.2740:FF:000001">
    <property type="entry name" value="D-lactate dehydrogenase mitochondrial"/>
    <property type="match status" value="1"/>
</dbReference>
<evidence type="ECO:0000256" key="1">
    <source>
        <dbReference type="ARBA" id="ARBA00001974"/>
    </source>
</evidence>
<feature type="compositionally biased region" description="Basic and acidic residues" evidence="8">
    <location>
        <begin position="465"/>
        <end position="474"/>
    </location>
</feature>
<evidence type="ECO:0000313" key="10">
    <source>
        <dbReference type="EMBL" id="ELY64553.1"/>
    </source>
</evidence>
<accession>L9XVC7</accession>
<dbReference type="STRING" id="1227496.C489_17409"/>
<dbReference type="PATRIC" id="fig|1227496.3.peg.3511"/>
<comment type="caution">
    <text evidence="10">The sequence shown here is derived from an EMBL/GenBank/DDBJ whole genome shotgun (WGS) entry which is preliminary data.</text>
</comment>
<evidence type="ECO:0000256" key="3">
    <source>
        <dbReference type="ARBA" id="ARBA00022630"/>
    </source>
</evidence>
<evidence type="ECO:0000256" key="4">
    <source>
        <dbReference type="ARBA" id="ARBA00022827"/>
    </source>
</evidence>
<organism evidence="10 11">
    <name type="scientific">Natrinema versiforme JCM 10478</name>
    <dbReference type="NCBI Taxonomy" id="1227496"/>
    <lineage>
        <taxon>Archaea</taxon>
        <taxon>Methanobacteriati</taxon>
        <taxon>Methanobacteriota</taxon>
        <taxon>Stenosarchaea group</taxon>
        <taxon>Halobacteria</taxon>
        <taxon>Halobacteriales</taxon>
        <taxon>Natrialbaceae</taxon>
        <taxon>Natrinema</taxon>
    </lineage>
</organism>
<keyword evidence="6" id="KW-0560">Oxidoreductase</keyword>
<evidence type="ECO:0000256" key="8">
    <source>
        <dbReference type="SAM" id="MobiDB-lite"/>
    </source>
</evidence>
<dbReference type="PANTHER" id="PTHR11748">
    <property type="entry name" value="D-LACTATE DEHYDROGENASE"/>
    <property type="match status" value="1"/>
</dbReference>
<sequence length="474" mass="50657">MTHDCSFLEELDLADDQISFAAGRLESHATDFGTERTDEGMLPDAVVWPESTADVSAVLAAATDRGVPVTPYAAGTGLEGNAVPAHGGISLDLTRMDSVVDYRPDDFQIDVGPGIIGSDVDEHVAGDGLFFPPLPSSGDISTIGGMIATDASGMKTVRYGEIADWVLGLEAVLADGTVIETGSRASKTSSGYNLTDLIVGSEGTLAVVTEATLELAGRPEQIRGGRAIFETLDDAAEAVFDTVRTDVGVARIELVDGLSATMANDYLGSDLPDAPMVFLEFHANHGVDEEIDLCRTIFEDHDVDRFEMSDDDAEMAKLWKARREMAYAVSSYDPDLEPLHPGDVTVPISSYPEVVRETKRLADECDLLVPCYGHAGDGNLHYGVLADPDDPEQVERGKDLYRTIVELAIELGGTATGEHGIGEGKQTYLKPEHGAGAVETMRSIKRALDPTDTLNPGKIFPETADGERVQGLER</sequence>
<dbReference type="AlphaFoldDB" id="L9XVC7"/>
<proteinExistence type="inferred from homology"/>
<dbReference type="RefSeq" id="WP_006432583.1">
    <property type="nucleotide sequence ID" value="NZ_AOID01000051.1"/>
</dbReference>
<dbReference type="InterPro" id="IPR004113">
    <property type="entry name" value="FAD-bd_oxidored_4_C"/>
</dbReference>
<dbReference type="Gene3D" id="3.30.465.10">
    <property type="match status" value="1"/>
</dbReference>
<evidence type="ECO:0000256" key="7">
    <source>
        <dbReference type="ARBA" id="ARBA00038897"/>
    </source>
</evidence>
<dbReference type="InterPro" id="IPR006094">
    <property type="entry name" value="Oxid_FAD_bind_N"/>
</dbReference>
<evidence type="ECO:0000256" key="2">
    <source>
        <dbReference type="ARBA" id="ARBA00008000"/>
    </source>
</evidence>
<dbReference type="GO" id="GO:0004458">
    <property type="term" value="F:D-lactate dehydrogenase (cytochrome) activity"/>
    <property type="evidence" value="ECO:0007669"/>
    <property type="project" value="UniProtKB-EC"/>
</dbReference>
<dbReference type="Proteomes" id="UP000011632">
    <property type="component" value="Unassembled WGS sequence"/>
</dbReference>
<dbReference type="GO" id="GO:0008720">
    <property type="term" value="F:D-lactate dehydrogenase (NAD+) activity"/>
    <property type="evidence" value="ECO:0007669"/>
    <property type="project" value="TreeGrafter"/>
</dbReference>
<reference evidence="10 11" key="1">
    <citation type="journal article" date="2014" name="PLoS Genet.">
        <title>Phylogenetically driven sequencing of extremely halophilic archaea reveals strategies for static and dynamic osmo-response.</title>
        <authorList>
            <person name="Becker E.A."/>
            <person name="Seitzer P.M."/>
            <person name="Tritt A."/>
            <person name="Larsen D."/>
            <person name="Krusor M."/>
            <person name="Yao A.I."/>
            <person name="Wu D."/>
            <person name="Madern D."/>
            <person name="Eisen J.A."/>
            <person name="Darling A.E."/>
            <person name="Facciotti M.T."/>
        </authorList>
    </citation>
    <scope>NUCLEOTIDE SEQUENCE [LARGE SCALE GENOMIC DNA]</scope>
    <source>
        <strain evidence="10 11">JCM 10478</strain>
    </source>
</reference>
<dbReference type="EMBL" id="AOID01000051">
    <property type="protein sequence ID" value="ELY64553.1"/>
    <property type="molecule type" value="Genomic_DNA"/>
</dbReference>